<name>A0ACB9C708_ARCLA</name>
<proteinExistence type="predicted"/>
<organism evidence="1 2">
    <name type="scientific">Arctium lappa</name>
    <name type="common">Greater burdock</name>
    <name type="synonym">Lappa major</name>
    <dbReference type="NCBI Taxonomy" id="4217"/>
    <lineage>
        <taxon>Eukaryota</taxon>
        <taxon>Viridiplantae</taxon>
        <taxon>Streptophyta</taxon>
        <taxon>Embryophyta</taxon>
        <taxon>Tracheophyta</taxon>
        <taxon>Spermatophyta</taxon>
        <taxon>Magnoliopsida</taxon>
        <taxon>eudicotyledons</taxon>
        <taxon>Gunneridae</taxon>
        <taxon>Pentapetalae</taxon>
        <taxon>asterids</taxon>
        <taxon>campanulids</taxon>
        <taxon>Asterales</taxon>
        <taxon>Asteraceae</taxon>
        <taxon>Carduoideae</taxon>
        <taxon>Cardueae</taxon>
        <taxon>Arctiinae</taxon>
        <taxon>Arctium</taxon>
    </lineage>
</organism>
<evidence type="ECO:0000313" key="2">
    <source>
        <dbReference type="Proteomes" id="UP001055879"/>
    </source>
</evidence>
<dbReference type="Proteomes" id="UP001055879">
    <property type="component" value="Linkage Group LG05"/>
</dbReference>
<comment type="caution">
    <text evidence="1">The sequence shown here is derived from an EMBL/GenBank/DDBJ whole genome shotgun (WGS) entry which is preliminary data.</text>
</comment>
<keyword evidence="2" id="KW-1185">Reference proteome</keyword>
<reference evidence="1 2" key="2">
    <citation type="journal article" date="2022" name="Mol. Ecol. Resour.">
        <title>The genomes of chicory, endive, great burdock and yacon provide insights into Asteraceae paleo-polyploidization history and plant inulin production.</title>
        <authorList>
            <person name="Fan W."/>
            <person name="Wang S."/>
            <person name="Wang H."/>
            <person name="Wang A."/>
            <person name="Jiang F."/>
            <person name="Liu H."/>
            <person name="Zhao H."/>
            <person name="Xu D."/>
            <person name="Zhang Y."/>
        </authorList>
    </citation>
    <scope>NUCLEOTIDE SEQUENCE [LARGE SCALE GENOMIC DNA]</scope>
    <source>
        <strain evidence="2">cv. Niubang</strain>
    </source>
</reference>
<evidence type="ECO:0000313" key="1">
    <source>
        <dbReference type="EMBL" id="KAI3729980.1"/>
    </source>
</evidence>
<gene>
    <name evidence="1" type="ORF">L6452_18653</name>
</gene>
<accession>A0ACB9C708</accession>
<reference evidence="2" key="1">
    <citation type="journal article" date="2022" name="Mol. Ecol. Resour.">
        <title>The genomes of chicory, endive, great burdock and yacon provide insights into Asteraceae palaeo-polyploidization history and plant inulin production.</title>
        <authorList>
            <person name="Fan W."/>
            <person name="Wang S."/>
            <person name="Wang H."/>
            <person name="Wang A."/>
            <person name="Jiang F."/>
            <person name="Liu H."/>
            <person name="Zhao H."/>
            <person name="Xu D."/>
            <person name="Zhang Y."/>
        </authorList>
    </citation>
    <scope>NUCLEOTIDE SEQUENCE [LARGE SCALE GENOMIC DNA]</scope>
    <source>
        <strain evidence="2">cv. Niubang</strain>
    </source>
</reference>
<dbReference type="EMBL" id="CM042051">
    <property type="protein sequence ID" value="KAI3729980.1"/>
    <property type="molecule type" value="Genomic_DNA"/>
</dbReference>
<sequence>MSATSQSMSASQGGYTVDYANPTTQGGFPGSYLNQNSQAGYSRFGTRNDFMSQVNDPPVRNSQECVIRTRLVKITCEVDVLFHNQYVQAADSLLKLVSELKQTAIFSGFTSLNDHVEKRSEELNLQAEKTG</sequence>
<protein>
    <submittedName>
        <fullName evidence="1">Uncharacterized protein</fullName>
    </submittedName>
</protein>